<comment type="caution">
    <text evidence="2">The sequence shown here is derived from an EMBL/GenBank/DDBJ whole genome shotgun (WGS) entry which is preliminary data.</text>
</comment>
<protein>
    <submittedName>
        <fullName evidence="2">GNAT family N-acetyltransferase</fullName>
    </submittedName>
</protein>
<sequence>MAWLMIIPLHPAATERIRFRPWTLADRPAFRRMNRDRQVMEFFPSPLSAKASDALLERLMAHQTREGFGVWPLEIGVGPHEAAPAAGSNAGQAAGTGEKNYVWAGFVGLLRVRPDMPFAPAVEIGWRLLPAFWGRGYAAEAARACLDFGFRALGLEEIVAFTVPGNRRSWRLMERLGMNREPDGDFDHPALPDGHPLRRHVLYRIEARV</sequence>
<dbReference type="EMBL" id="DXAN01000004">
    <property type="protein sequence ID" value="HJA08046.1"/>
    <property type="molecule type" value="Genomic_DNA"/>
</dbReference>
<reference evidence="2" key="1">
    <citation type="journal article" date="2021" name="PeerJ">
        <title>Extensive microbial diversity within the chicken gut microbiome revealed by metagenomics and culture.</title>
        <authorList>
            <person name="Gilroy R."/>
            <person name="Ravi A."/>
            <person name="Getino M."/>
            <person name="Pursley I."/>
            <person name="Horton D.L."/>
            <person name="Alikhan N.F."/>
            <person name="Baker D."/>
            <person name="Gharbi K."/>
            <person name="Hall N."/>
            <person name="Watson M."/>
            <person name="Adriaenssens E.M."/>
            <person name="Foster-Nyarko E."/>
            <person name="Jarju S."/>
            <person name="Secka A."/>
            <person name="Antonio M."/>
            <person name="Oren A."/>
            <person name="Chaudhuri R.R."/>
            <person name="La Ragione R."/>
            <person name="Hildebrand F."/>
            <person name="Pallen M.J."/>
        </authorList>
    </citation>
    <scope>NUCLEOTIDE SEQUENCE</scope>
    <source>
        <strain evidence="2">CHK186-16707</strain>
    </source>
</reference>
<dbReference type="InterPro" id="IPR016181">
    <property type="entry name" value="Acyl_CoA_acyltransferase"/>
</dbReference>
<organism evidence="2 3">
    <name type="scientific">Candidatus Mailhella merdigallinarum</name>
    <dbReference type="NCBI Taxonomy" id="2838658"/>
    <lineage>
        <taxon>Bacteria</taxon>
        <taxon>Pseudomonadati</taxon>
        <taxon>Thermodesulfobacteriota</taxon>
        <taxon>Desulfovibrionia</taxon>
        <taxon>Desulfovibrionales</taxon>
        <taxon>Desulfovibrionaceae</taxon>
        <taxon>Mailhella</taxon>
    </lineage>
</organism>
<dbReference type="PROSITE" id="PS51186">
    <property type="entry name" value="GNAT"/>
    <property type="match status" value="1"/>
</dbReference>
<dbReference type="SUPFAM" id="SSF55729">
    <property type="entry name" value="Acyl-CoA N-acyltransferases (Nat)"/>
    <property type="match status" value="1"/>
</dbReference>
<reference evidence="2" key="2">
    <citation type="submission" date="2021-04" db="EMBL/GenBank/DDBJ databases">
        <authorList>
            <person name="Gilroy R."/>
        </authorList>
    </citation>
    <scope>NUCLEOTIDE SEQUENCE</scope>
    <source>
        <strain evidence="2">CHK186-16707</strain>
    </source>
</reference>
<dbReference type="GO" id="GO:0016747">
    <property type="term" value="F:acyltransferase activity, transferring groups other than amino-acyl groups"/>
    <property type="evidence" value="ECO:0007669"/>
    <property type="project" value="InterPro"/>
</dbReference>
<gene>
    <name evidence="2" type="ORF">H9962_02475</name>
</gene>
<dbReference type="InterPro" id="IPR051531">
    <property type="entry name" value="N-acetyltransferase"/>
</dbReference>
<dbReference type="PANTHER" id="PTHR43792">
    <property type="entry name" value="GNAT FAMILY, PUTATIVE (AFU_ORTHOLOGUE AFUA_3G00765)-RELATED-RELATED"/>
    <property type="match status" value="1"/>
</dbReference>
<evidence type="ECO:0000259" key="1">
    <source>
        <dbReference type="PROSITE" id="PS51186"/>
    </source>
</evidence>
<feature type="domain" description="N-acetyltransferase" evidence="1">
    <location>
        <begin position="17"/>
        <end position="198"/>
    </location>
</feature>
<evidence type="ECO:0000313" key="3">
    <source>
        <dbReference type="Proteomes" id="UP000824225"/>
    </source>
</evidence>
<evidence type="ECO:0000313" key="2">
    <source>
        <dbReference type="EMBL" id="HJA08046.1"/>
    </source>
</evidence>
<dbReference type="Pfam" id="PF13302">
    <property type="entry name" value="Acetyltransf_3"/>
    <property type="match status" value="1"/>
</dbReference>
<dbReference type="Gene3D" id="3.40.630.30">
    <property type="match status" value="1"/>
</dbReference>
<dbReference type="Proteomes" id="UP000824225">
    <property type="component" value="Unassembled WGS sequence"/>
</dbReference>
<dbReference type="PANTHER" id="PTHR43792:SF1">
    <property type="entry name" value="N-ACETYLTRANSFERASE DOMAIN-CONTAINING PROTEIN"/>
    <property type="match status" value="1"/>
</dbReference>
<name>A0A9D2HDA9_9BACT</name>
<accession>A0A9D2HDA9</accession>
<dbReference type="InterPro" id="IPR000182">
    <property type="entry name" value="GNAT_dom"/>
</dbReference>
<dbReference type="AlphaFoldDB" id="A0A9D2HDA9"/>
<proteinExistence type="predicted"/>